<protein>
    <recommendedName>
        <fullName evidence="5">Pentacotripeptide-repeat region of PRORP domain-containing protein</fullName>
    </recommendedName>
</protein>
<dbReference type="STRING" id="13333.W1NL83"/>
<evidence type="ECO:0008006" key="5">
    <source>
        <dbReference type="Google" id="ProtNLM"/>
    </source>
</evidence>
<feature type="repeat" description="PPR" evidence="2">
    <location>
        <begin position="167"/>
        <end position="201"/>
    </location>
</feature>
<dbReference type="Proteomes" id="UP000017836">
    <property type="component" value="Unassembled WGS sequence"/>
</dbReference>
<dbReference type="PANTHER" id="PTHR24015">
    <property type="entry name" value="OS07G0578800 PROTEIN-RELATED"/>
    <property type="match status" value="1"/>
</dbReference>
<keyword evidence="1" id="KW-0677">Repeat</keyword>
<dbReference type="Pfam" id="PF01535">
    <property type="entry name" value="PPR"/>
    <property type="match status" value="4"/>
</dbReference>
<dbReference type="InterPro" id="IPR046960">
    <property type="entry name" value="PPR_At4g14850-like_plant"/>
</dbReference>
<keyword evidence="4" id="KW-1185">Reference proteome</keyword>
<dbReference type="InterPro" id="IPR002885">
    <property type="entry name" value="PPR_rpt"/>
</dbReference>
<evidence type="ECO:0000256" key="1">
    <source>
        <dbReference type="ARBA" id="ARBA00022737"/>
    </source>
</evidence>
<dbReference type="PROSITE" id="PS51375">
    <property type="entry name" value="PPR"/>
    <property type="match status" value="2"/>
</dbReference>
<dbReference type="EMBL" id="KI397331">
    <property type="protein sequence ID" value="ERM96009.1"/>
    <property type="molecule type" value="Genomic_DNA"/>
</dbReference>
<dbReference type="eggNOG" id="KOG4197">
    <property type="taxonomic scope" value="Eukaryota"/>
</dbReference>
<proteinExistence type="predicted"/>
<dbReference type="GO" id="GO:0009451">
    <property type="term" value="P:RNA modification"/>
    <property type="evidence" value="ECO:0007669"/>
    <property type="project" value="InterPro"/>
</dbReference>
<dbReference type="Gene3D" id="1.25.40.10">
    <property type="entry name" value="Tetratricopeptide repeat domain"/>
    <property type="match status" value="2"/>
</dbReference>
<evidence type="ECO:0000313" key="3">
    <source>
        <dbReference type="EMBL" id="ERM96009.1"/>
    </source>
</evidence>
<evidence type="ECO:0000313" key="4">
    <source>
        <dbReference type="Proteomes" id="UP000017836"/>
    </source>
</evidence>
<accession>W1NL83</accession>
<evidence type="ECO:0000256" key="2">
    <source>
        <dbReference type="PROSITE-ProRule" id="PRU00708"/>
    </source>
</evidence>
<name>W1NL83_AMBTC</name>
<feature type="repeat" description="PPR" evidence="2">
    <location>
        <begin position="136"/>
        <end position="166"/>
    </location>
</feature>
<dbReference type="NCBIfam" id="TIGR00756">
    <property type="entry name" value="PPR"/>
    <property type="match status" value="3"/>
</dbReference>
<dbReference type="HOGENOM" id="CLU_1139365_0_0_1"/>
<gene>
    <name evidence="3" type="ORF">AMTR_s00129p00053890</name>
</gene>
<dbReference type="OMA" id="IDMEVIQ"/>
<dbReference type="Gramene" id="ERM96009">
    <property type="protein sequence ID" value="ERM96009"/>
    <property type="gene ID" value="AMTR_s00129p00053890"/>
</dbReference>
<organism evidence="3 4">
    <name type="scientific">Amborella trichopoda</name>
    <dbReference type="NCBI Taxonomy" id="13333"/>
    <lineage>
        <taxon>Eukaryota</taxon>
        <taxon>Viridiplantae</taxon>
        <taxon>Streptophyta</taxon>
        <taxon>Embryophyta</taxon>
        <taxon>Tracheophyta</taxon>
        <taxon>Spermatophyta</taxon>
        <taxon>Magnoliopsida</taxon>
        <taxon>Amborellales</taxon>
        <taxon>Amborellaceae</taxon>
        <taxon>Amborella</taxon>
    </lineage>
</organism>
<reference evidence="4" key="1">
    <citation type="journal article" date="2013" name="Science">
        <title>The Amborella genome and the evolution of flowering plants.</title>
        <authorList>
            <consortium name="Amborella Genome Project"/>
        </authorList>
    </citation>
    <scope>NUCLEOTIDE SEQUENCE [LARGE SCALE GENOMIC DNA]</scope>
</reference>
<sequence>MPAPMKELLALVHGSPSHTKQIHALSITSGQAHNPSLLNSLLNAYAKCNISVYAHYVFNQMPTKDIISLTSLLTSLTLSNLPHQALRLFKSTFSRYKLTPDHFLYATLARACTALSSPRLARQVHARFLLSEHSTDDVVKSSLLDMYAKCGRLEEARQMFRQISRPNSIACTAMVSAFAKAGKLEEALDLFRDMNLTDPISWTALISGFVKSGDGFKALELFLEMQVLLGLMSIILAIESLYSL</sequence>
<dbReference type="AlphaFoldDB" id="W1NL83"/>
<dbReference type="GO" id="GO:0003723">
    <property type="term" value="F:RNA binding"/>
    <property type="evidence" value="ECO:0007669"/>
    <property type="project" value="InterPro"/>
</dbReference>
<dbReference type="InterPro" id="IPR011990">
    <property type="entry name" value="TPR-like_helical_dom_sf"/>
</dbReference>